<dbReference type="GO" id="GO:0009279">
    <property type="term" value="C:cell outer membrane"/>
    <property type="evidence" value="ECO:0007669"/>
    <property type="project" value="UniProtKB-SubCell"/>
</dbReference>
<dbReference type="Pfam" id="PF08842">
    <property type="entry name" value="Mfa2"/>
    <property type="match status" value="1"/>
</dbReference>
<dbReference type="Proteomes" id="UP000184280">
    <property type="component" value="Unassembled WGS sequence"/>
</dbReference>
<accession>A0A1M7FGT7</accession>
<evidence type="ECO:0000256" key="3">
    <source>
        <dbReference type="ARBA" id="ARBA00022729"/>
    </source>
</evidence>
<dbReference type="PROSITE" id="PS51257">
    <property type="entry name" value="PROKAR_LIPOPROTEIN"/>
    <property type="match status" value="1"/>
</dbReference>
<comment type="subcellular location">
    <subcellularLocation>
        <location evidence="1">Cell outer membrane</location>
    </subcellularLocation>
</comment>
<gene>
    <name evidence="9" type="ORF">SAMN04488494_1158</name>
</gene>
<comment type="similarity">
    <text evidence="2">Belongs to the bacteroidetes fimbrillin superfamily. FimB/Mfa2 family.</text>
</comment>
<sequence>MRIKSIMLAGIILLAQSCSQKAAEENNQDEVKTPVRVHVSDFSFSNENFPDAQTRAGDDPNNYTAVKAIDIAIFAAGNNQVYAATQIKDDATTYTTFGEFECSLPVGTYTMVAVARNRSDGDKFTITSPTQAVYTSERARETFCCTQSITVTGKAPVDISPVMNRVMAQFQLLSTDQAPSAATTLRTTYGAGSKSFNPTTGLATDDNGFSVTNRVVPDDDDGTIFVYSIVFLSANEETMPVTIEALDANQSVLISKTLPKVHFKRNQITKATGAVFTPGTSNFSFLLNTDWLPDENITF</sequence>
<feature type="chain" id="PRO_5012206886" evidence="8">
    <location>
        <begin position="23"/>
        <end position="299"/>
    </location>
</feature>
<dbReference type="OrthoDB" id="1070020at2"/>
<evidence type="ECO:0000256" key="4">
    <source>
        <dbReference type="ARBA" id="ARBA00023136"/>
    </source>
</evidence>
<evidence type="ECO:0000256" key="8">
    <source>
        <dbReference type="SAM" id="SignalP"/>
    </source>
</evidence>
<evidence type="ECO:0000256" key="7">
    <source>
        <dbReference type="ARBA" id="ARBA00023288"/>
    </source>
</evidence>
<proteinExistence type="inferred from homology"/>
<evidence type="ECO:0000313" key="9">
    <source>
        <dbReference type="EMBL" id="SHM03193.1"/>
    </source>
</evidence>
<organism evidence="9 10">
    <name type="scientific">Xylanibacter ruminicola</name>
    <name type="common">Prevotella ruminicola</name>
    <dbReference type="NCBI Taxonomy" id="839"/>
    <lineage>
        <taxon>Bacteria</taxon>
        <taxon>Pseudomonadati</taxon>
        <taxon>Bacteroidota</taxon>
        <taxon>Bacteroidia</taxon>
        <taxon>Bacteroidales</taxon>
        <taxon>Prevotellaceae</taxon>
        <taxon>Xylanibacter</taxon>
    </lineage>
</organism>
<evidence type="ECO:0000256" key="2">
    <source>
        <dbReference type="ARBA" id="ARBA00007248"/>
    </source>
</evidence>
<dbReference type="InterPro" id="IPR014941">
    <property type="entry name" value="FimB/Mfa2/Mfa3"/>
</dbReference>
<name>A0A1M7FGT7_XYLRU</name>
<evidence type="ECO:0000256" key="6">
    <source>
        <dbReference type="ARBA" id="ARBA00023237"/>
    </source>
</evidence>
<keyword evidence="7" id="KW-0449">Lipoprotein</keyword>
<protein>
    <submittedName>
        <fullName evidence="9">Fimbrillin-A associated anchor protein Mfa1 and Mfa2</fullName>
    </submittedName>
</protein>
<feature type="signal peptide" evidence="8">
    <location>
        <begin position="1"/>
        <end position="22"/>
    </location>
</feature>
<dbReference type="EMBL" id="FRCJ01000002">
    <property type="protein sequence ID" value="SHM03193.1"/>
    <property type="molecule type" value="Genomic_DNA"/>
</dbReference>
<dbReference type="AlphaFoldDB" id="A0A1M7FGT7"/>
<evidence type="ECO:0000256" key="1">
    <source>
        <dbReference type="ARBA" id="ARBA00004442"/>
    </source>
</evidence>
<evidence type="ECO:0000313" key="10">
    <source>
        <dbReference type="Proteomes" id="UP000184280"/>
    </source>
</evidence>
<keyword evidence="4" id="KW-0472">Membrane</keyword>
<dbReference type="RefSeq" id="WP_139294702.1">
    <property type="nucleotide sequence ID" value="NZ_FRCJ01000002.1"/>
</dbReference>
<keyword evidence="3 8" id="KW-0732">Signal</keyword>
<keyword evidence="5" id="KW-0564">Palmitate</keyword>
<reference evidence="9 10" key="1">
    <citation type="submission" date="2016-11" db="EMBL/GenBank/DDBJ databases">
        <authorList>
            <person name="Jaros S."/>
            <person name="Januszkiewicz K."/>
            <person name="Wedrychowicz H."/>
        </authorList>
    </citation>
    <scope>NUCLEOTIDE SEQUENCE [LARGE SCALE GENOMIC DNA]</scope>
    <source>
        <strain evidence="9 10">BPI-34</strain>
    </source>
</reference>
<evidence type="ECO:0000256" key="5">
    <source>
        <dbReference type="ARBA" id="ARBA00023139"/>
    </source>
</evidence>
<keyword evidence="6" id="KW-0998">Cell outer membrane</keyword>